<proteinExistence type="inferred from homology"/>
<protein>
    <recommendedName>
        <fullName evidence="2">carbonic anhydrase</fullName>
        <ecNumber evidence="2">4.2.1.1</ecNumber>
    </recommendedName>
</protein>
<evidence type="ECO:0000256" key="2">
    <source>
        <dbReference type="ARBA" id="ARBA00012925"/>
    </source>
</evidence>
<dbReference type="GO" id="GO:0008270">
    <property type="term" value="F:zinc ion binding"/>
    <property type="evidence" value="ECO:0007669"/>
    <property type="project" value="InterPro"/>
</dbReference>
<dbReference type="EC" id="4.2.1.1" evidence="2"/>
<evidence type="ECO:0000313" key="8">
    <source>
        <dbReference type="EMBL" id="AUX77572.1"/>
    </source>
</evidence>
<dbReference type="Proteomes" id="UP000239340">
    <property type="component" value="Chromosome"/>
</dbReference>
<dbReference type="SUPFAM" id="SSF53056">
    <property type="entry name" value="beta-carbonic anhydrase, cab"/>
    <property type="match status" value="1"/>
</dbReference>
<dbReference type="PROSITE" id="PS00704">
    <property type="entry name" value="PROK_CO2_ANHYDRASE_1"/>
    <property type="match status" value="1"/>
</dbReference>
<evidence type="ECO:0000256" key="3">
    <source>
        <dbReference type="ARBA" id="ARBA00022723"/>
    </source>
</evidence>
<dbReference type="PANTHER" id="PTHR11002:SF76">
    <property type="entry name" value="CARBONIC ANHYDRASE"/>
    <property type="match status" value="1"/>
</dbReference>
<evidence type="ECO:0000256" key="4">
    <source>
        <dbReference type="ARBA" id="ARBA00022833"/>
    </source>
</evidence>
<name>A0A2L0H8R1_RHIFR</name>
<dbReference type="InterPro" id="IPR036874">
    <property type="entry name" value="Carbonic_anhydrase_sf"/>
</dbReference>
<evidence type="ECO:0000256" key="1">
    <source>
        <dbReference type="ARBA" id="ARBA00006217"/>
    </source>
</evidence>
<dbReference type="GO" id="GO:0015976">
    <property type="term" value="P:carbon utilization"/>
    <property type="evidence" value="ECO:0007669"/>
    <property type="project" value="InterPro"/>
</dbReference>
<dbReference type="Pfam" id="PF00484">
    <property type="entry name" value="Pro_CA"/>
    <property type="match status" value="1"/>
</dbReference>
<keyword evidence="5 8" id="KW-0456">Lyase</keyword>
<gene>
    <name evidence="8" type="ORF">NXT3_CH03017</name>
</gene>
<dbReference type="Gene3D" id="3.40.1050.10">
    <property type="entry name" value="Carbonic anhydrase"/>
    <property type="match status" value="1"/>
</dbReference>
<feature type="binding site" evidence="7">
    <location>
        <position position="40"/>
    </location>
    <ligand>
        <name>Zn(2+)</name>
        <dbReference type="ChEBI" id="CHEBI:29105"/>
    </ligand>
</feature>
<comment type="catalytic activity">
    <reaction evidence="6">
        <text>hydrogencarbonate + H(+) = CO2 + H2O</text>
        <dbReference type="Rhea" id="RHEA:10748"/>
        <dbReference type="ChEBI" id="CHEBI:15377"/>
        <dbReference type="ChEBI" id="CHEBI:15378"/>
        <dbReference type="ChEBI" id="CHEBI:16526"/>
        <dbReference type="ChEBI" id="CHEBI:17544"/>
        <dbReference type="EC" id="4.2.1.1"/>
    </reaction>
</comment>
<evidence type="ECO:0000256" key="7">
    <source>
        <dbReference type="PIRSR" id="PIRSR601765-1"/>
    </source>
</evidence>
<dbReference type="AlphaFoldDB" id="A0A2L0H8R1"/>
<dbReference type="InterPro" id="IPR001765">
    <property type="entry name" value="Carbonic_anhydrase"/>
</dbReference>
<dbReference type="SMART" id="SM00947">
    <property type="entry name" value="Pro_CA"/>
    <property type="match status" value="1"/>
</dbReference>
<reference evidence="8 9" key="1">
    <citation type="submission" date="2017-10" db="EMBL/GenBank/DDBJ databases">
        <title>Analysis of the genome sequences of Rhizobium populations associated to common bean (phaseolus vulgaris).</title>
        <authorList>
            <person name="Bustos P."/>
            <person name="Santamaria R.I."/>
            <person name="Miranda-Sanchez F."/>
            <person name="Perez-Carrascal O."/>
            <person name="Juarez S."/>
            <person name="Lozano L."/>
            <person name="Martinez-Flores I."/>
            <person name="Vinuesa P."/>
            <person name="Martinez-Romero E."/>
            <person name="Cevallos M.A."/>
            <person name="Romero D."/>
            <person name="Davila G."/>
            <person name="Gonzalez V."/>
        </authorList>
    </citation>
    <scope>NUCLEOTIDE SEQUENCE [LARGE SCALE GENOMIC DNA]</scope>
    <source>
        <strain evidence="8 9">NXT3</strain>
    </source>
</reference>
<keyword evidence="3 7" id="KW-0479">Metal-binding</keyword>
<dbReference type="InterPro" id="IPR015892">
    <property type="entry name" value="Carbonic_anhydrase_CS"/>
</dbReference>
<sequence>MGDLLKGISSFRGAVFPNQSALYPKLTREGQQPQALMISCADSRVMPETITQAGPGDLFVCRNARNIVPPFSTLNGGVSSAIEYAILTESQ</sequence>
<comment type="cofactor">
    <cofactor evidence="7">
        <name>Zn(2+)</name>
        <dbReference type="ChEBI" id="CHEBI:29105"/>
    </cofactor>
    <text evidence="7">Binds 1 zinc ion per subunit.</text>
</comment>
<evidence type="ECO:0000256" key="6">
    <source>
        <dbReference type="ARBA" id="ARBA00048348"/>
    </source>
</evidence>
<accession>A0A2L0H8R1</accession>
<dbReference type="PANTHER" id="PTHR11002">
    <property type="entry name" value="CARBONIC ANHYDRASE"/>
    <property type="match status" value="1"/>
</dbReference>
<keyword evidence="4 7" id="KW-0862">Zinc</keyword>
<dbReference type="GO" id="GO:0004089">
    <property type="term" value="F:carbonate dehydratase activity"/>
    <property type="evidence" value="ECO:0007669"/>
    <property type="project" value="UniProtKB-EC"/>
</dbReference>
<dbReference type="EMBL" id="CP024307">
    <property type="protein sequence ID" value="AUX77572.1"/>
    <property type="molecule type" value="Genomic_DNA"/>
</dbReference>
<evidence type="ECO:0000313" key="9">
    <source>
        <dbReference type="Proteomes" id="UP000239340"/>
    </source>
</evidence>
<comment type="similarity">
    <text evidence="1">Belongs to the beta-class carbonic anhydrase family.</text>
</comment>
<evidence type="ECO:0000256" key="5">
    <source>
        <dbReference type="ARBA" id="ARBA00023239"/>
    </source>
</evidence>
<organism evidence="8 9">
    <name type="scientific">Rhizobium fredii</name>
    <name type="common">Sinorhizobium fredii</name>
    <dbReference type="NCBI Taxonomy" id="380"/>
    <lineage>
        <taxon>Bacteria</taxon>
        <taxon>Pseudomonadati</taxon>
        <taxon>Pseudomonadota</taxon>
        <taxon>Alphaproteobacteria</taxon>
        <taxon>Hyphomicrobiales</taxon>
        <taxon>Rhizobiaceae</taxon>
        <taxon>Sinorhizobium/Ensifer group</taxon>
        <taxon>Sinorhizobium</taxon>
    </lineage>
</organism>
<feature type="binding site" evidence="7">
    <location>
        <position position="42"/>
    </location>
    <ligand>
        <name>Zn(2+)</name>
        <dbReference type="ChEBI" id="CHEBI:29105"/>
    </ligand>
</feature>